<sequence length="80" mass="9360">MLVILKSAQVRMLNSNENKSPLQILIWVGRDSRLLDEIWSKIFSKLIYAPHRYWSGNKNTLERLCITIKDKAIAKLTYPD</sequence>
<proteinExistence type="predicted"/>
<protein>
    <submittedName>
        <fullName evidence="1">Uncharacterized protein</fullName>
    </submittedName>
</protein>
<dbReference type="EMBL" id="GGEC01001471">
    <property type="protein sequence ID" value="MBW81954.1"/>
    <property type="molecule type" value="Transcribed_RNA"/>
</dbReference>
<evidence type="ECO:0000313" key="1">
    <source>
        <dbReference type="EMBL" id="MBW81954.1"/>
    </source>
</evidence>
<reference evidence="1" key="1">
    <citation type="submission" date="2018-02" db="EMBL/GenBank/DDBJ databases">
        <title>Rhizophora mucronata_Transcriptome.</title>
        <authorList>
            <person name="Meera S.P."/>
            <person name="Sreeshan A."/>
            <person name="Augustine A."/>
        </authorList>
    </citation>
    <scope>NUCLEOTIDE SEQUENCE</scope>
    <source>
        <tissue evidence="1">Leaf</tissue>
    </source>
</reference>
<name>A0A2P2IL44_RHIMU</name>
<accession>A0A2P2IL44</accession>
<dbReference type="AlphaFoldDB" id="A0A2P2IL44"/>
<organism evidence="1">
    <name type="scientific">Rhizophora mucronata</name>
    <name type="common">Asiatic mangrove</name>
    <dbReference type="NCBI Taxonomy" id="61149"/>
    <lineage>
        <taxon>Eukaryota</taxon>
        <taxon>Viridiplantae</taxon>
        <taxon>Streptophyta</taxon>
        <taxon>Embryophyta</taxon>
        <taxon>Tracheophyta</taxon>
        <taxon>Spermatophyta</taxon>
        <taxon>Magnoliopsida</taxon>
        <taxon>eudicotyledons</taxon>
        <taxon>Gunneridae</taxon>
        <taxon>Pentapetalae</taxon>
        <taxon>rosids</taxon>
        <taxon>fabids</taxon>
        <taxon>Malpighiales</taxon>
        <taxon>Rhizophoraceae</taxon>
        <taxon>Rhizophora</taxon>
    </lineage>
</organism>